<evidence type="ECO:0000313" key="2">
    <source>
        <dbReference type="EMBL" id="THU72773.1"/>
    </source>
</evidence>
<evidence type="ECO:0000313" key="3">
    <source>
        <dbReference type="Proteomes" id="UP000317650"/>
    </source>
</evidence>
<reference evidence="2 3" key="1">
    <citation type="journal article" date="2019" name="Nat. Plants">
        <title>Genome sequencing of Musa balbisiana reveals subgenome evolution and function divergence in polyploid bananas.</title>
        <authorList>
            <person name="Yao X."/>
        </authorList>
    </citation>
    <scope>NUCLEOTIDE SEQUENCE [LARGE SCALE GENOMIC DNA]</scope>
    <source>
        <strain evidence="3">cv. DH-PKW</strain>
        <tissue evidence="2">Leaves</tissue>
    </source>
</reference>
<dbReference type="EMBL" id="PYDT01000001">
    <property type="protein sequence ID" value="THU72773.1"/>
    <property type="molecule type" value="Genomic_DNA"/>
</dbReference>
<proteinExistence type="predicted"/>
<name>A0A4S8KCB7_MUSBA</name>
<feature type="region of interest" description="Disordered" evidence="1">
    <location>
        <begin position="39"/>
        <end position="71"/>
    </location>
</feature>
<sequence length="115" mass="14011">MNQGEEMEEKKKGWLFYPIASHALCFRVKEREELWGIGEKKRRSREEGEEEEEEEEEEKKKEKRGKRERSERWQQLGLQHLCFLQVEIEERMCGASGRRREEDEKKKKRGGRGWL</sequence>
<gene>
    <name evidence="2" type="ORF">C4D60_Mb04t15720</name>
</gene>
<feature type="compositionally biased region" description="Basic and acidic residues" evidence="1">
    <location>
        <begin position="94"/>
        <end position="105"/>
    </location>
</feature>
<comment type="caution">
    <text evidence="2">The sequence shown here is derived from an EMBL/GenBank/DDBJ whole genome shotgun (WGS) entry which is preliminary data.</text>
</comment>
<dbReference type="Proteomes" id="UP000317650">
    <property type="component" value="Chromosome 4"/>
</dbReference>
<organism evidence="2 3">
    <name type="scientific">Musa balbisiana</name>
    <name type="common">Banana</name>
    <dbReference type="NCBI Taxonomy" id="52838"/>
    <lineage>
        <taxon>Eukaryota</taxon>
        <taxon>Viridiplantae</taxon>
        <taxon>Streptophyta</taxon>
        <taxon>Embryophyta</taxon>
        <taxon>Tracheophyta</taxon>
        <taxon>Spermatophyta</taxon>
        <taxon>Magnoliopsida</taxon>
        <taxon>Liliopsida</taxon>
        <taxon>Zingiberales</taxon>
        <taxon>Musaceae</taxon>
        <taxon>Musa</taxon>
    </lineage>
</organism>
<evidence type="ECO:0000256" key="1">
    <source>
        <dbReference type="SAM" id="MobiDB-lite"/>
    </source>
</evidence>
<feature type="compositionally biased region" description="Basic residues" evidence="1">
    <location>
        <begin position="106"/>
        <end position="115"/>
    </location>
</feature>
<keyword evidence="3" id="KW-1185">Reference proteome</keyword>
<feature type="compositionally biased region" description="Acidic residues" evidence="1">
    <location>
        <begin position="47"/>
        <end position="57"/>
    </location>
</feature>
<feature type="region of interest" description="Disordered" evidence="1">
    <location>
        <begin position="94"/>
        <end position="115"/>
    </location>
</feature>
<protein>
    <submittedName>
        <fullName evidence="2">Uncharacterized protein</fullName>
    </submittedName>
</protein>
<dbReference type="AlphaFoldDB" id="A0A4S8KCB7"/>
<accession>A0A4S8KCB7</accession>